<gene>
    <name evidence="2" type="ORF">F8M41_014156</name>
</gene>
<dbReference type="EMBL" id="WTPW01002889">
    <property type="protein sequence ID" value="KAF0361280.1"/>
    <property type="molecule type" value="Genomic_DNA"/>
</dbReference>
<keyword evidence="3" id="KW-1185">Reference proteome</keyword>
<organism evidence="2 3">
    <name type="scientific">Gigaspora margarita</name>
    <dbReference type="NCBI Taxonomy" id="4874"/>
    <lineage>
        <taxon>Eukaryota</taxon>
        <taxon>Fungi</taxon>
        <taxon>Fungi incertae sedis</taxon>
        <taxon>Mucoromycota</taxon>
        <taxon>Glomeromycotina</taxon>
        <taxon>Glomeromycetes</taxon>
        <taxon>Diversisporales</taxon>
        <taxon>Gigasporaceae</taxon>
        <taxon>Gigaspora</taxon>
    </lineage>
</organism>
<name>A0A8H3ZY20_GIGMA</name>
<feature type="coiled-coil region" evidence="1">
    <location>
        <begin position="88"/>
        <end position="176"/>
    </location>
</feature>
<comment type="caution">
    <text evidence="2">The sequence shown here is derived from an EMBL/GenBank/DDBJ whole genome shotgun (WGS) entry which is preliminary data.</text>
</comment>
<keyword evidence="1" id="KW-0175">Coiled coil</keyword>
<dbReference type="AlphaFoldDB" id="A0A8H3ZY20"/>
<reference evidence="2 3" key="1">
    <citation type="journal article" date="2019" name="Environ. Microbiol.">
        <title>At the nexus of three kingdoms: the genome of the mycorrhizal fungus Gigaspora margarita provides insights into plant, endobacterial and fungal interactions.</title>
        <authorList>
            <person name="Venice F."/>
            <person name="Ghignone S."/>
            <person name="Salvioli di Fossalunga A."/>
            <person name="Amselem J."/>
            <person name="Novero M."/>
            <person name="Xianan X."/>
            <person name="Sedzielewska Toro K."/>
            <person name="Morin E."/>
            <person name="Lipzen A."/>
            <person name="Grigoriev I.V."/>
            <person name="Henrissat B."/>
            <person name="Martin F.M."/>
            <person name="Bonfante P."/>
        </authorList>
    </citation>
    <scope>NUCLEOTIDE SEQUENCE [LARGE SCALE GENOMIC DNA]</scope>
    <source>
        <strain evidence="2 3">BEG34</strain>
    </source>
</reference>
<evidence type="ECO:0000313" key="3">
    <source>
        <dbReference type="Proteomes" id="UP000439903"/>
    </source>
</evidence>
<dbReference type="OrthoDB" id="2478163at2759"/>
<accession>A0A8H3ZY20</accession>
<protein>
    <submittedName>
        <fullName evidence="2">Uncharacterized protein</fullName>
    </submittedName>
</protein>
<dbReference type="Gene3D" id="1.20.58.130">
    <property type="match status" value="1"/>
</dbReference>
<proteinExistence type="predicted"/>
<sequence>MMNNNKQNITKYQTFSAKLPAHTLNDPSKKLFDKNIQSTEKKRSRADIACDESTPLCKKKLDSDGFCLNLNCKKESNPENTSYNEKEVQSLKDHILVKDENVERLEKEIQTLKNEIQSLKGHILVKDENFEKLEKEIQALKNENFGRLKEEIQLLRDDILEKNKKVEEKIKLLEDDVLIKALFLN</sequence>
<dbReference type="Proteomes" id="UP000439903">
    <property type="component" value="Unassembled WGS sequence"/>
</dbReference>
<evidence type="ECO:0000313" key="2">
    <source>
        <dbReference type="EMBL" id="KAF0361280.1"/>
    </source>
</evidence>
<evidence type="ECO:0000256" key="1">
    <source>
        <dbReference type="SAM" id="Coils"/>
    </source>
</evidence>